<keyword evidence="2" id="KW-0503">Monooxygenase</keyword>
<evidence type="ECO:0000313" key="5">
    <source>
        <dbReference type="Proteomes" id="UP001305779"/>
    </source>
</evidence>
<dbReference type="Proteomes" id="UP001305779">
    <property type="component" value="Unassembled WGS sequence"/>
</dbReference>
<keyword evidence="5" id="KW-1185">Reference proteome</keyword>
<name>A0ABR0EF63_ZASCE</name>
<comment type="cofactor">
    <cofactor evidence="1">
        <name>FAD</name>
        <dbReference type="ChEBI" id="CHEBI:57692"/>
    </cofactor>
</comment>
<reference evidence="4 5" key="1">
    <citation type="journal article" date="2023" name="G3 (Bethesda)">
        <title>A chromosome-level genome assembly of Zasmidium syzygii isolated from banana leaves.</title>
        <authorList>
            <person name="van Westerhoven A.C."/>
            <person name="Mehrabi R."/>
            <person name="Talebi R."/>
            <person name="Steentjes M.B.F."/>
            <person name="Corcolon B."/>
            <person name="Chong P.A."/>
            <person name="Kema G.H.J."/>
            <person name="Seidl M.F."/>
        </authorList>
    </citation>
    <scope>NUCLEOTIDE SEQUENCE [LARGE SCALE GENOMIC DNA]</scope>
    <source>
        <strain evidence="4 5">P124</strain>
    </source>
</reference>
<dbReference type="PANTHER" id="PTHR43872">
    <property type="entry name" value="MONOOXYGENASE, PUTATIVE (AFU_ORTHOLOGUE AFUA_8G02570)-RELATED"/>
    <property type="match status" value="1"/>
</dbReference>
<dbReference type="PANTHER" id="PTHR43872:SF1">
    <property type="entry name" value="MONOOXYGENASE, PUTATIVE (AFU_ORTHOLOGUE AFUA_8G02570)-RELATED"/>
    <property type="match status" value="1"/>
</dbReference>
<dbReference type="InterPro" id="IPR051820">
    <property type="entry name" value="FAD-binding_MO"/>
</dbReference>
<protein>
    <recommendedName>
        <fullName evidence="3">FAD/NAD(P)-binding domain-containing protein</fullName>
    </recommendedName>
</protein>
<dbReference type="InterPro" id="IPR023753">
    <property type="entry name" value="FAD/NAD-binding_dom"/>
</dbReference>
<dbReference type="Gene3D" id="3.50.50.60">
    <property type="entry name" value="FAD/NAD(P)-binding domain"/>
    <property type="match status" value="3"/>
</dbReference>
<evidence type="ECO:0000256" key="1">
    <source>
        <dbReference type="ARBA" id="ARBA00001974"/>
    </source>
</evidence>
<evidence type="ECO:0000313" key="4">
    <source>
        <dbReference type="EMBL" id="KAK4499930.1"/>
    </source>
</evidence>
<feature type="domain" description="FAD/NAD(P)-binding" evidence="3">
    <location>
        <begin position="14"/>
        <end position="226"/>
    </location>
</feature>
<proteinExistence type="predicted"/>
<evidence type="ECO:0000259" key="3">
    <source>
        <dbReference type="Pfam" id="PF07992"/>
    </source>
</evidence>
<gene>
    <name evidence="4" type="ORF">PRZ48_008116</name>
</gene>
<sequence length="486" mass="54161">MSKAANHAENEALDIIIIGAGISGLAAAHQVQKSLPHHSYAILEGRNAIGGTWDLFRFPGVRSDTDLVTFGFSWYPWTANEIIAKGELIRDYLEEAAASEGIDRHVRFGHKVKRAEWDSGESRWRVSVDVEGEKAIQLASRMIVFAAGYYDYDSGLAADVPGLQNFDGDVIHPQFWPKDLDLSGRRIALIGSGATAITLLPSLAKEAEHVTMVQRSPTYIMSLPNAITGKWLYRFLPSWLAFQIQRIPYLLGPLFLYLHCKWFPNTAKKSIQDAATAQLPKGYPVEKHFQPRYEPWDQRVCFCPDGDFYRAIRDGGASVVTDTIQKVSSKGVTMSGGDRIDCDMIVTATGLKMRIAGGVEVVVDGEPVQLSQKTLWRSTLIQDVPNCAFLLGYKHMSWTIGAELNASLFCRILRYMDRRGLHAVVPRQTRLSELIPFIALKSSYVLRGMDDMLKTGDSGPWKGRASYFVDKLKAQYSSITNGLVYS</sequence>
<dbReference type="Pfam" id="PF07992">
    <property type="entry name" value="Pyr_redox_2"/>
    <property type="match status" value="1"/>
</dbReference>
<organism evidence="4 5">
    <name type="scientific">Zasmidium cellare</name>
    <name type="common">Wine cellar mold</name>
    <name type="synonym">Racodium cellare</name>
    <dbReference type="NCBI Taxonomy" id="395010"/>
    <lineage>
        <taxon>Eukaryota</taxon>
        <taxon>Fungi</taxon>
        <taxon>Dikarya</taxon>
        <taxon>Ascomycota</taxon>
        <taxon>Pezizomycotina</taxon>
        <taxon>Dothideomycetes</taxon>
        <taxon>Dothideomycetidae</taxon>
        <taxon>Mycosphaerellales</taxon>
        <taxon>Mycosphaerellaceae</taxon>
        <taxon>Zasmidium</taxon>
    </lineage>
</organism>
<dbReference type="InterPro" id="IPR036188">
    <property type="entry name" value="FAD/NAD-bd_sf"/>
</dbReference>
<keyword evidence="2" id="KW-0560">Oxidoreductase</keyword>
<dbReference type="SUPFAM" id="SSF51905">
    <property type="entry name" value="FAD/NAD(P)-binding domain"/>
    <property type="match status" value="1"/>
</dbReference>
<evidence type="ECO:0000256" key="2">
    <source>
        <dbReference type="ARBA" id="ARBA00023033"/>
    </source>
</evidence>
<accession>A0ABR0EF63</accession>
<dbReference type="EMBL" id="JAXOVC010000006">
    <property type="protein sequence ID" value="KAK4499930.1"/>
    <property type="molecule type" value="Genomic_DNA"/>
</dbReference>
<comment type="caution">
    <text evidence="4">The sequence shown here is derived from an EMBL/GenBank/DDBJ whole genome shotgun (WGS) entry which is preliminary data.</text>
</comment>